<dbReference type="WBParaSite" id="SMUV_0000918201-mRNA-1">
    <property type="protein sequence ID" value="SMUV_0000918201-mRNA-1"/>
    <property type="gene ID" value="SMUV_0000918201"/>
</dbReference>
<keyword evidence="1" id="KW-0175">Coiled coil</keyword>
<keyword evidence="3" id="KW-1185">Reference proteome</keyword>
<name>A0A0N5AW92_9BILA</name>
<accession>A0A0N5AW92</accession>
<feature type="coiled-coil region" evidence="1">
    <location>
        <begin position="223"/>
        <end position="253"/>
    </location>
</feature>
<evidence type="ECO:0000313" key="4">
    <source>
        <dbReference type="WBParaSite" id="SMUV_0000918201-mRNA-1"/>
    </source>
</evidence>
<sequence>MHIFFQTREELEKALQEPINRIKLYAKLLARMISKTSLDDPSIDFLSDAFGAVDLEDEYEMAVTAWAAERIKECEVDLREQGDLYRHMTIHFSKNGGDLTLACLFVYDKGLVITTPELYDLPPEHHGKELTFLHYIPLPNCEVITGSKSDDKLDIKVSTSEGGKDLFSFRRNGPQIKFSPASPEGVAAKPIQTLENSPESKSDKDKGLEGQIQAEPQLEVKAADVLQSNAEDETEESEKIKENIQEKQLLEEEANVVTTPRVDRTTLLSFWRTKEEEAKIRKKNQTSRLPLLFKYGKEVGEEERKARAFKLKESSRFKFWKLKEQEMKKMEKQKTKSREKTKRPETEVDAKKI</sequence>
<reference evidence="4" key="1">
    <citation type="submission" date="2017-02" db="UniProtKB">
        <authorList>
            <consortium name="WormBaseParasite"/>
        </authorList>
    </citation>
    <scope>IDENTIFICATION</scope>
</reference>
<protein>
    <submittedName>
        <fullName evidence="4">DH domain-containing protein</fullName>
    </submittedName>
</protein>
<proteinExistence type="predicted"/>
<feature type="compositionally biased region" description="Basic and acidic residues" evidence="2">
    <location>
        <begin position="198"/>
        <end position="208"/>
    </location>
</feature>
<organism evidence="3 4">
    <name type="scientific">Syphacia muris</name>
    <dbReference type="NCBI Taxonomy" id="451379"/>
    <lineage>
        <taxon>Eukaryota</taxon>
        <taxon>Metazoa</taxon>
        <taxon>Ecdysozoa</taxon>
        <taxon>Nematoda</taxon>
        <taxon>Chromadorea</taxon>
        <taxon>Rhabditida</taxon>
        <taxon>Spirurina</taxon>
        <taxon>Oxyuridomorpha</taxon>
        <taxon>Oxyuroidea</taxon>
        <taxon>Oxyuridae</taxon>
        <taxon>Syphacia</taxon>
    </lineage>
</organism>
<feature type="region of interest" description="Disordered" evidence="2">
    <location>
        <begin position="164"/>
        <end position="219"/>
    </location>
</feature>
<dbReference type="AlphaFoldDB" id="A0A0N5AW92"/>
<dbReference type="Proteomes" id="UP000046393">
    <property type="component" value="Unplaced"/>
</dbReference>
<evidence type="ECO:0000313" key="3">
    <source>
        <dbReference type="Proteomes" id="UP000046393"/>
    </source>
</evidence>
<evidence type="ECO:0000256" key="1">
    <source>
        <dbReference type="SAM" id="Coils"/>
    </source>
</evidence>
<evidence type="ECO:0000256" key="2">
    <source>
        <dbReference type="SAM" id="MobiDB-lite"/>
    </source>
</evidence>
<feature type="region of interest" description="Disordered" evidence="2">
    <location>
        <begin position="328"/>
        <end position="353"/>
    </location>
</feature>